<dbReference type="AlphaFoldDB" id="A0A329NTV4"/>
<evidence type="ECO:0000313" key="2">
    <source>
        <dbReference type="EMBL" id="RAV74851.1"/>
    </source>
</evidence>
<organism evidence="2 3">
    <name type="scientific">Aerococcus urinae</name>
    <dbReference type="NCBI Taxonomy" id="1376"/>
    <lineage>
        <taxon>Bacteria</taxon>
        <taxon>Bacillati</taxon>
        <taxon>Bacillota</taxon>
        <taxon>Bacilli</taxon>
        <taxon>Lactobacillales</taxon>
        <taxon>Aerococcaceae</taxon>
        <taxon>Aerococcus</taxon>
    </lineage>
</organism>
<dbReference type="Proteomes" id="UP000251923">
    <property type="component" value="Unassembled WGS sequence"/>
</dbReference>
<feature type="non-terminal residue" evidence="2">
    <location>
        <position position="49"/>
    </location>
</feature>
<dbReference type="EMBL" id="QMHM01000111">
    <property type="protein sequence ID" value="RAV74851.1"/>
    <property type="molecule type" value="Genomic_DNA"/>
</dbReference>
<name>A0A329NTV4_9LACT</name>
<gene>
    <name evidence="2" type="ORF">DBT54_10260</name>
</gene>
<feature type="compositionally biased region" description="Low complexity" evidence="1">
    <location>
        <begin position="1"/>
        <end position="17"/>
    </location>
</feature>
<evidence type="ECO:0000256" key="1">
    <source>
        <dbReference type="SAM" id="MobiDB-lite"/>
    </source>
</evidence>
<protein>
    <submittedName>
        <fullName evidence="2">Acyl-CoA dehydrogenase</fullName>
    </submittedName>
</protein>
<proteinExistence type="predicted"/>
<reference evidence="2 3" key="1">
    <citation type="submission" date="2018-04" db="EMBL/GenBank/DDBJ databases">
        <title>Aerococcus urinae genomes.</title>
        <authorList>
            <person name="Hilt E."/>
            <person name="Gilbert N.M."/>
            <person name="Thomas-White K."/>
            <person name="Putonti C."/>
            <person name="Lewis A.L."/>
            <person name="Visck K.L."/>
            <person name="Wolfe A.J."/>
        </authorList>
    </citation>
    <scope>NUCLEOTIDE SEQUENCE [LARGE SCALE GENOMIC DNA]</scope>
    <source>
        <strain evidence="2 3">UMB7480</strain>
    </source>
</reference>
<comment type="caution">
    <text evidence="2">The sequence shown here is derived from an EMBL/GenBank/DDBJ whole genome shotgun (WGS) entry which is preliminary data.</text>
</comment>
<accession>A0A329NTV4</accession>
<evidence type="ECO:0000313" key="3">
    <source>
        <dbReference type="Proteomes" id="UP000251923"/>
    </source>
</evidence>
<sequence length="49" mass="5310">MSEAAAKSAPKAGNANPPLAPFNWQDPLLLESQLTEEERLVRDSARAFA</sequence>
<feature type="region of interest" description="Disordered" evidence="1">
    <location>
        <begin position="1"/>
        <end position="23"/>
    </location>
</feature>